<feature type="compositionally biased region" description="Polar residues" evidence="7">
    <location>
        <begin position="217"/>
        <end position="230"/>
    </location>
</feature>
<dbReference type="GO" id="GO:0008270">
    <property type="term" value="F:zinc ion binding"/>
    <property type="evidence" value="ECO:0007669"/>
    <property type="project" value="UniProtKB-KW"/>
</dbReference>
<dbReference type="Gene3D" id="3.30.40.10">
    <property type="entry name" value="Zinc/RING finger domain, C3HC4 (zinc finger)"/>
    <property type="match status" value="1"/>
</dbReference>
<evidence type="ECO:0000313" key="11">
    <source>
        <dbReference type="Proteomes" id="UP000182444"/>
    </source>
</evidence>
<feature type="compositionally biased region" description="Polar residues" evidence="7">
    <location>
        <begin position="46"/>
        <end position="55"/>
    </location>
</feature>
<keyword evidence="5" id="KW-0862">Zinc</keyword>
<feature type="region of interest" description="Disordered" evidence="7">
    <location>
        <begin position="201"/>
        <end position="386"/>
    </location>
</feature>
<feature type="domain" description="RING-type" evidence="9">
    <location>
        <begin position="550"/>
        <end position="594"/>
    </location>
</feature>
<dbReference type="GO" id="GO:0000151">
    <property type="term" value="C:ubiquitin ligase complex"/>
    <property type="evidence" value="ECO:0007669"/>
    <property type="project" value="TreeGrafter"/>
</dbReference>
<feature type="compositionally biased region" description="Basic and acidic residues" evidence="7">
    <location>
        <begin position="268"/>
        <end position="279"/>
    </location>
</feature>
<organism evidence="10 11">
    <name type="scientific">Yarrowia lipolytica</name>
    <name type="common">Candida lipolytica</name>
    <dbReference type="NCBI Taxonomy" id="4952"/>
    <lineage>
        <taxon>Eukaryota</taxon>
        <taxon>Fungi</taxon>
        <taxon>Dikarya</taxon>
        <taxon>Ascomycota</taxon>
        <taxon>Saccharomycotina</taxon>
        <taxon>Dipodascomycetes</taxon>
        <taxon>Dipodascales</taxon>
        <taxon>Dipodascales incertae sedis</taxon>
        <taxon>Yarrowia</taxon>
    </lineage>
</organism>
<evidence type="ECO:0000313" key="10">
    <source>
        <dbReference type="EMBL" id="AOW07384.1"/>
    </source>
</evidence>
<dbReference type="InterPro" id="IPR000253">
    <property type="entry name" value="FHA_dom"/>
</dbReference>
<evidence type="ECO:0000259" key="8">
    <source>
        <dbReference type="PROSITE" id="PS50006"/>
    </source>
</evidence>
<evidence type="ECO:0008006" key="12">
    <source>
        <dbReference type="Google" id="ProtNLM"/>
    </source>
</evidence>
<dbReference type="InterPro" id="IPR008984">
    <property type="entry name" value="SMAD_FHA_dom_sf"/>
</dbReference>
<dbReference type="VEuPathDB" id="FungiDB:YALI1_F24826g"/>
<dbReference type="GeneID" id="2907856"/>
<dbReference type="Proteomes" id="UP000182444">
    <property type="component" value="Chromosome 1F"/>
</dbReference>
<dbReference type="PROSITE" id="PS50006">
    <property type="entry name" value="FHA_DOMAIN"/>
    <property type="match status" value="1"/>
</dbReference>
<evidence type="ECO:0000256" key="4">
    <source>
        <dbReference type="ARBA" id="ARBA00022786"/>
    </source>
</evidence>
<feature type="compositionally biased region" description="Basic residues" evidence="7">
    <location>
        <begin position="1"/>
        <end position="10"/>
    </location>
</feature>
<dbReference type="VEuPathDB" id="FungiDB:YALI0_F18634g"/>
<protein>
    <recommendedName>
        <fullName evidence="12">E3 ubiquitin-protein ligase DMA2</fullName>
    </recommendedName>
</protein>
<dbReference type="SUPFAM" id="SSF57850">
    <property type="entry name" value="RING/U-box"/>
    <property type="match status" value="1"/>
</dbReference>
<dbReference type="InterPro" id="IPR001841">
    <property type="entry name" value="Znf_RING"/>
</dbReference>
<evidence type="ECO:0000256" key="7">
    <source>
        <dbReference type="SAM" id="MobiDB-lite"/>
    </source>
</evidence>
<feature type="compositionally biased region" description="Low complexity" evidence="7">
    <location>
        <begin position="144"/>
        <end position="160"/>
    </location>
</feature>
<feature type="compositionally biased region" description="Low complexity" evidence="7">
    <location>
        <begin position="121"/>
        <end position="137"/>
    </location>
</feature>
<feature type="compositionally biased region" description="Low complexity" evidence="7">
    <location>
        <begin position="314"/>
        <end position="386"/>
    </location>
</feature>
<dbReference type="Pfam" id="PF00498">
    <property type="entry name" value="FHA"/>
    <property type="match status" value="1"/>
</dbReference>
<evidence type="ECO:0000256" key="5">
    <source>
        <dbReference type="ARBA" id="ARBA00022833"/>
    </source>
</evidence>
<feature type="domain" description="FHA" evidence="8">
    <location>
        <begin position="417"/>
        <end position="477"/>
    </location>
</feature>
<evidence type="ECO:0000259" key="9">
    <source>
        <dbReference type="PROSITE" id="PS50089"/>
    </source>
</evidence>
<dbReference type="SUPFAM" id="SSF49879">
    <property type="entry name" value="SMAD/FHA domain"/>
    <property type="match status" value="1"/>
</dbReference>
<feature type="region of interest" description="Disordered" evidence="7">
    <location>
        <begin position="1"/>
        <end position="88"/>
    </location>
</feature>
<dbReference type="Pfam" id="PF17123">
    <property type="entry name" value="zf-RING_11"/>
    <property type="match status" value="1"/>
</dbReference>
<dbReference type="FunFam" id="3.30.40.10:FF:001262">
    <property type="entry name" value="YALI0F18634p"/>
    <property type="match status" value="1"/>
</dbReference>
<feature type="region of interest" description="Disordered" evidence="7">
    <location>
        <begin position="106"/>
        <end position="163"/>
    </location>
</feature>
<name>A0A1D8NP13_YARLL</name>
<dbReference type="GO" id="GO:0016567">
    <property type="term" value="P:protein ubiquitination"/>
    <property type="evidence" value="ECO:0007669"/>
    <property type="project" value="TreeGrafter"/>
</dbReference>
<accession>A0A1D8NP13</accession>
<evidence type="ECO:0000256" key="2">
    <source>
        <dbReference type="ARBA" id="ARBA00022723"/>
    </source>
</evidence>
<feature type="compositionally biased region" description="Acidic residues" evidence="7">
    <location>
        <begin position="280"/>
        <end position="289"/>
    </location>
</feature>
<reference evidence="10 11" key="1">
    <citation type="journal article" date="2016" name="PLoS ONE">
        <title>Sequence Assembly of Yarrowia lipolytica Strain W29/CLIB89 Shows Transposable Element Diversity.</title>
        <authorList>
            <person name="Magnan C."/>
            <person name="Yu J."/>
            <person name="Chang I."/>
            <person name="Jahn E."/>
            <person name="Kanomata Y."/>
            <person name="Wu J."/>
            <person name="Zeller M."/>
            <person name="Oakes M."/>
            <person name="Baldi P."/>
            <person name="Sandmeyer S."/>
        </authorList>
    </citation>
    <scope>NUCLEOTIDE SEQUENCE [LARGE SCALE GENOMIC DNA]</scope>
    <source>
        <strain evidence="11">CLIB89(W29)</strain>
    </source>
</reference>
<dbReference type="SMART" id="SM00240">
    <property type="entry name" value="FHA"/>
    <property type="match status" value="1"/>
</dbReference>
<dbReference type="GO" id="GO:0006511">
    <property type="term" value="P:ubiquitin-dependent protein catabolic process"/>
    <property type="evidence" value="ECO:0007669"/>
    <property type="project" value="TreeGrafter"/>
</dbReference>
<proteinExistence type="predicted"/>
<dbReference type="Gene3D" id="2.60.200.20">
    <property type="match status" value="1"/>
</dbReference>
<dbReference type="PANTHER" id="PTHR15067">
    <property type="entry name" value="E3 UBIQUITIN-PROTEIN LIGASE RNF8"/>
    <property type="match status" value="1"/>
</dbReference>
<keyword evidence="1" id="KW-0808">Transferase</keyword>
<gene>
    <name evidence="10" type="ORF">YALI1_F24826g</name>
</gene>
<dbReference type="InterPro" id="IPR013083">
    <property type="entry name" value="Znf_RING/FYVE/PHD"/>
</dbReference>
<dbReference type="GO" id="GO:0005829">
    <property type="term" value="C:cytosol"/>
    <property type="evidence" value="ECO:0007669"/>
    <property type="project" value="TreeGrafter"/>
</dbReference>
<keyword evidence="3 6" id="KW-0863">Zinc-finger</keyword>
<dbReference type="EMBL" id="CP017558">
    <property type="protein sequence ID" value="AOW07384.1"/>
    <property type="molecule type" value="Genomic_DNA"/>
</dbReference>
<dbReference type="GO" id="GO:0061630">
    <property type="term" value="F:ubiquitin protein ligase activity"/>
    <property type="evidence" value="ECO:0007669"/>
    <property type="project" value="TreeGrafter"/>
</dbReference>
<evidence type="ECO:0000256" key="3">
    <source>
        <dbReference type="ARBA" id="ARBA00022771"/>
    </source>
</evidence>
<dbReference type="PROSITE" id="PS50089">
    <property type="entry name" value="ZF_RING_2"/>
    <property type="match status" value="1"/>
</dbReference>
<dbReference type="AlphaFoldDB" id="A0A1D8NP13"/>
<evidence type="ECO:0000256" key="1">
    <source>
        <dbReference type="ARBA" id="ARBA00022679"/>
    </source>
</evidence>
<dbReference type="GO" id="GO:0032153">
    <property type="term" value="C:cell division site"/>
    <property type="evidence" value="ECO:0007669"/>
    <property type="project" value="TreeGrafter"/>
</dbReference>
<dbReference type="eggNOG" id="KOG3872">
    <property type="taxonomic scope" value="Eukaryota"/>
</dbReference>
<dbReference type="PANTHER" id="PTHR15067:SF7">
    <property type="entry name" value="E3 UBIQUITIN-PROTEIN LIGASE DMA1-RELATED"/>
    <property type="match status" value="1"/>
</dbReference>
<dbReference type="FunFam" id="2.60.200.20:FF:000133">
    <property type="entry name" value="Probable E3 ubiquitin-protein ligase dma1"/>
    <property type="match status" value="1"/>
</dbReference>
<evidence type="ECO:0000256" key="6">
    <source>
        <dbReference type="PROSITE-ProRule" id="PRU00175"/>
    </source>
</evidence>
<keyword evidence="4" id="KW-0833">Ubl conjugation pathway</keyword>
<dbReference type="KEGG" id="yli:2907856"/>
<dbReference type="RefSeq" id="XP_505587.3">
    <property type="nucleotide sequence ID" value="XM_505587.3"/>
</dbReference>
<feature type="compositionally biased region" description="Basic and acidic residues" evidence="7">
    <location>
        <begin position="290"/>
        <end position="306"/>
    </location>
</feature>
<feature type="compositionally biased region" description="Low complexity" evidence="7">
    <location>
        <begin position="21"/>
        <end position="45"/>
    </location>
</feature>
<keyword evidence="2" id="KW-0479">Metal-binding</keyword>
<sequence length="611" mass="64280">MPSSPKKKRFFNIGSVFNPKSNTNTNAASTSSNNSNPIATNNSSSGTRTPTTATSDPLELTASPSPSNDLLSGPKTTTTTSDTPVLADFGKQKAGFRNTYINTSSTASNNPFANLGEQPQAATGTTSSSSNTNGNASPALGESNPVPVAAGNNNNNNPVGLRLDITPGAVEQVKSPSTPYNNQGLAVEEFFHDCAGPSNDIVTSVTSTNDHQHDSADSSGDSNDTDNIPNSTPPESPTGSNSPGNMSIAGAPKRVGAGMRSTSAATLHSHDNGGQREVDQLEGMDEEDDVHMADYDEEHSGQHGDSMDDTPELSSAAGHSTTGAATAAASTAGAATAANTGSTAPSSSQSDAPGSAASAASDGPSATCATASSAAPPSAPSEPQIPSIRLTPVIDHSTSTPAQYFGPIERRLTSGSIRIGRQTESKDEPQLPQYERPIVFKSKVVSRSHAEFFVKDDQWFVQDMRSSSGTFLNRRRLSEAGKPSKPHVLKNGDMLQFGMDFRGGTEEIFKCIKVRVETNQSWKRKVQQYNIEAVERLRGMANGDPTDSECAICLVAGGPCQPLFIAPCSHAWHYNCIRPLMVKTYPHFQCPNCRNICDLEADADESMVMEG</sequence>